<gene>
    <name evidence="3" type="ORF">UT78_C0001G0029</name>
</gene>
<dbReference type="Gene3D" id="1.20.1260.10">
    <property type="match status" value="1"/>
</dbReference>
<protein>
    <recommendedName>
        <fullName evidence="2">DUF305 domain-containing protein</fullName>
    </recommendedName>
</protein>
<dbReference type="Proteomes" id="UP000034301">
    <property type="component" value="Unassembled WGS sequence"/>
</dbReference>
<evidence type="ECO:0000259" key="2">
    <source>
        <dbReference type="Pfam" id="PF03713"/>
    </source>
</evidence>
<dbReference type="AlphaFoldDB" id="A0A0G0QUJ3"/>
<feature type="domain" description="DUF305" evidence="2">
    <location>
        <begin position="54"/>
        <end position="203"/>
    </location>
</feature>
<feature type="transmembrane region" description="Helical" evidence="1">
    <location>
        <begin position="6"/>
        <end position="23"/>
    </location>
</feature>
<dbReference type="Pfam" id="PF03713">
    <property type="entry name" value="DUF305"/>
    <property type="match status" value="1"/>
</dbReference>
<evidence type="ECO:0000313" key="3">
    <source>
        <dbReference type="EMBL" id="KKR43843.1"/>
    </source>
</evidence>
<organism evidence="3 4">
    <name type="scientific">Candidatus Nomurabacteria bacterium GW2011_GWF2_40_12</name>
    <dbReference type="NCBI Taxonomy" id="1618776"/>
    <lineage>
        <taxon>Bacteria</taxon>
        <taxon>Candidatus Nomuraibacteriota</taxon>
    </lineage>
</organism>
<comment type="caution">
    <text evidence="3">The sequence shown here is derived from an EMBL/GenBank/DDBJ whole genome shotgun (WGS) entry which is preliminary data.</text>
</comment>
<accession>A0A0G0QUJ3</accession>
<evidence type="ECO:0000256" key="1">
    <source>
        <dbReference type="SAM" id="Phobius"/>
    </source>
</evidence>
<dbReference type="InterPro" id="IPR012347">
    <property type="entry name" value="Ferritin-like"/>
</dbReference>
<keyword evidence="1" id="KW-1133">Transmembrane helix</keyword>
<dbReference type="PANTHER" id="PTHR36933">
    <property type="entry name" value="SLL0788 PROTEIN"/>
    <property type="match status" value="1"/>
</dbReference>
<sequence>MNDKIAFGAGGILIGAVIVLLLSSTGQYRSMMGEVNNSNNITPGRTVGMMNNIDEHFIEQMIPHHDGAIEMAKLALQKAKRPEIKTLAQNIISAQEKEVIEMQGWYKNWFGGDVKTGNSYSMMGGMMSSGGMHMVGNQDNTQALENAPDFDKAFIEAMIPHHQLAIIMAQMLKSGTNRPEMLTLANNITESQSKEIGQMQEWYKSWYK</sequence>
<dbReference type="PANTHER" id="PTHR36933:SF1">
    <property type="entry name" value="SLL0788 PROTEIN"/>
    <property type="match status" value="1"/>
</dbReference>
<name>A0A0G0QUJ3_9BACT</name>
<reference evidence="3 4" key="1">
    <citation type="journal article" date="2015" name="Nature">
        <title>rRNA introns, odd ribosomes, and small enigmatic genomes across a large radiation of phyla.</title>
        <authorList>
            <person name="Brown C.T."/>
            <person name="Hug L.A."/>
            <person name="Thomas B.C."/>
            <person name="Sharon I."/>
            <person name="Castelle C.J."/>
            <person name="Singh A."/>
            <person name="Wilkins M.J."/>
            <person name="Williams K.H."/>
            <person name="Banfield J.F."/>
        </authorList>
    </citation>
    <scope>NUCLEOTIDE SEQUENCE [LARGE SCALE GENOMIC DNA]</scope>
</reference>
<dbReference type="EMBL" id="LBYC01000001">
    <property type="protein sequence ID" value="KKR43843.1"/>
    <property type="molecule type" value="Genomic_DNA"/>
</dbReference>
<proteinExistence type="predicted"/>
<keyword evidence="1" id="KW-0472">Membrane</keyword>
<dbReference type="InterPro" id="IPR005183">
    <property type="entry name" value="DUF305_CopM-like"/>
</dbReference>
<evidence type="ECO:0000313" key="4">
    <source>
        <dbReference type="Proteomes" id="UP000034301"/>
    </source>
</evidence>
<keyword evidence="1" id="KW-0812">Transmembrane</keyword>